<feature type="signal peptide" evidence="1">
    <location>
        <begin position="1"/>
        <end position="20"/>
    </location>
</feature>
<gene>
    <name evidence="2" type="ORF">H3309_03090</name>
</gene>
<name>A0A7G5IJF9_9SPHN</name>
<dbReference type="Proteomes" id="UP000515292">
    <property type="component" value="Chromosome"/>
</dbReference>
<reference evidence="2 3" key="1">
    <citation type="submission" date="2020-07" db="EMBL/GenBank/DDBJ databases">
        <title>Complete genome sequence for Sandaracinobacter sp. M6.</title>
        <authorList>
            <person name="Tang Y."/>
            <person name="Liu Q."/>
            <person name="Guo Z."/>
            <person name="Lei P."/>
            <person name="Huang B."/>
        </authorList>
    </citation>
    <scope>NUCLEOTIDE SEQUENCE [LARGE SCALE GENOMIC DNA]</scope>
    <source>
        <strain evidence="2 3">M6</strain>
    </source>
</reference>
<dbReference type="KEGG" id="sand:H3309_03090"/>
<evidence type="ECO:0000313" key="3">
    <source>
        <dbReference type="Proteomes" id="UP000515292"/>
    </source>
</evidence>
<keyword evidence="3" id="KW-1185">Reference proteome</keyword>
<proteinExistence type="predicted"/>
<keyword evidence="1" id="KW-0732">Signal</keyword>
<evidence type="ECO:0000256" key="1">
    <source>
        <dbReference type="SAM" id="SignalP"/>
    </source>
</evidence>
<sequence length="306" mass="31539">MPVRAAFALPLMLLAAPLSAQTTAPAAVAAAPAPAPAAEVVTNDTVIKLLGAGLGEAAVIAKIRSGNTSFDLSTDKLIELKSKGVPNAVIAAMLDPKPTVAAAPQELSLDSPDPLVRKFPGVYVLNAQPNDGKMTRLQPTSSSQARTSGLLGYAFTLGLAPMDIQAAINGPQARVRVASRRPTFYFYFDESVPRALQGAGNSLWASGVGGLTSSPDELSLVKFAEKKDRREARFGTVNIGGAKTGVMDKDRIPFQSDMIAPGLYKVTPNTDLGPGEYGFVQATGGTGALAGGGASAARVFDFGIAP</sequence>
<feature type="chain" id="PRO_5028949811" evidence="1">
    <location>
        <begin position="21"/>
        <end position="306"/>
    </location>
</feature>
<organism evidence="2 3">
    <name type="scientific">Sandaracinobacteroides saxicola</name>
    <dbReference type="NCBI Taxonomy" id="2759707"/>
    <lineage>
        <taxon>Bacteria</taxon>
        <taxon>Pseudomonadati</taxon>
        <taxon>Pseudomonadota</taxon>
        <taxon>Alphaproteobacteria</taxon>
        <taxon>Sphingomonadales</taxon>
        <taxon>Sphingosinicellaceae</taxon>
        <taxon>Sandaracinobacteroides</taxon>
    </lineage>
</organism>
<dbReference type="RefSeq" id="WP_182297324.1">
    <property type="nucleotide sequence ID" value="NZ_CP059851.1"/>
</dbReference>
<accession>A0A7G5IJF9</accession>
<evidence type="ECO:0000313" key="2">
    <source>
        <dbReference type="EMBL" id="QMW23501.1"/>
    </source>
</evidence>
<dbReference type="AlphaFoldDB" id="A0A7G5IJF9"/>
<dbReference type="EMBL" id="CP059851">
    <property type="protein sequence ID" value="QMW23501.1"/>
    <property type="molecule type" value="Genomic_DNA"/>
</dbReference>
<protein>
    <submittedName>
        <fullName evidence="2">Uncharacterized protein</fullName>
    </submittedName>
</protein>